<evidence type="ECO:0008006" key="4">
    <source>
        <dbReference type="Google" id="ProtNLM"/>
    </source>
</evidence>
<dbReference type="AlphaFoldDB" id="A0AAV3UA15"/>
<accession>A0AAV3UA15</accession>
<sequence length="73" mass="7950">MIREILNRIFCVFPCFTVLALFVSLPISAHPGHGEQGAVIHAGEHFVWQLAAGLVLVTLVLACVRYYLGGGKK</sequence>
<feature type="transmembrane region" description="Helical" evidence="1">
    <location>
        <begin position="45"/>
        <end position="68"/>
    </location>
</feature>
<comment type="caution">
    <text evidence="2">The sequence shown here is derived from an EMBL/GenBank/DDBJ whole genome shotgun (WGS) entry which is preliminary data.</text>
</comment>
<name>A0AAV3UA15_9ALTE</name>
<dbReference type="Proteomes" id="UP001409585">
    <property type="component" value="Unassembled WGS sequence"/>
</dbReference>
<organism evidence="2 3">
    <name type="scientific">Halioxenophilus aromaticivorans</name>
    <dbReference type="NCBI Taxonomy" id="1306992"/>
    <lineage>
        <taxon>Bacteria</taxon>
        <taxon>Pseudomonadati</taxon>
        <taxon>Pseudomonadota</taxon>
        <taxon>Gammaproteobacteria</taxon>
        <taxon>Alteromonadales</taxon>
        <taxon>Alteromonadaceae</taxon>
        <taxon>Halioxenophilus</taxon>
    </lineage>
</organism>
<evidence type="ECO:0000313" key="2">
    <source>
        <dbReference type="EMBL" id="GAA4961028.1"/>
    </source>
</evidence>
<gene>
    <name evidence="2" type="ORF">GCM10025791_48100</name>
</gene>
<keyword evidence="1" id="KW-0472">Membrane</keyword>
<evidence type="ECO:0000313" key="3">
    <source>
        <dbReference type="Proteomes" id="UP001409585"/>
    </source>
</evidence>
<proteinExistence type="predicted"/>
<keyword evidence="1" id="KW-0812">Transmembrane</keyword>
<reference evidence="3" key="1">
    <citation type="journal article" date="2019" name="Int. J. Syst. Evol. Microbiol.">
        <title>The Global Catalogue of Microorganisms (GCM) 10K type strain sequencing project: providing services to taxonomists for standard genome sequencing and annotation.</title>
        <authorList>
            <consortium name="The Broad Institute Genomics Platform"/>
            <consortium name="The Broad Institute Genome Sequencing Center for Infectious Disease"/>
            <person name="Wu L."/>
            <person name="Ma J."/>
        </authorList>
    </citation>
    <scope>NUCLEOTIDE SEQUENCE [LARGE SCALE GENOMIC DNA]</scope>
    <source>
        <strain evidence="3">JCM 19134</strain>
    </source>
</reference>
<keyword evidence="1" id="KW-1133">Transmembrane helix</keyword>
<protein>
    <recommendedName>
        <fullName evidence="4">DUF2933 domain-containing protein</fullName>
    </recommendedName>
</protein>
<keyword evidence="3" id="KW-1185">Reference proteome</keyword>
<evidence type="ECO:0000256" key="1">
    <source>
        <dbReference type="SAM" id="Phobius"/>
    </source>
</evidence>
<dbReference type="EMBL" id="BAABLX010000079">
    <property type="protein sequence ID" value="GAA4961028.1"/>
    <property type="molecule type" value="Genomic_DNA"/>
</dbReference>